<evidence type="ECO:0000256" key="1">
    <source>
        <dbReference type="ARBA" id="ARBA00001947"/>
    </source>
</evidence>
<keyword evidence="5" id="KW-0479">Metal-binding</keyword>
<dbReference type="Pfam" id="PF00432">
    <property type="entry name" value="Prenyltrans"/>
    <property type="match status" value="1"/>
</dbReference>
<dbReference type="Proteomes" id="UP000669133">
    <property type="component" value="Unassembled WGS sequence"/>
</dbReference>
<keyword evidence="4" id="KW-0808">Transferase</keyword>
<keyword evidence="3" id="KW-0637">Prenyltransferase</keyword>
<feature type="domain" description="Prenyltransferase alpha-alpha toroid" evidence="8">
    <location>
        <begin position="3"/>
        <end position="347"/>
    </location>
</feature>
<proteinExistence type="inferred from homology"/>
<dbReference type="PANTHER" id="PTHR11774">
    <property type="entry name" value="GERANYLGERANYL TRANSFERASE TYPE BETA SUBUNIT"/>
    <property type="match status" value="1"/>
</dbReference>
<dbReference type="GeneID" id="93651043"/>
<evidence type="ECO:0000256" key="4">
    <source>
        <dbReference type="ARBA" id="ARBA00022679"/>
    </source>
</evidence>
<dbReference type="InterPro" id="IPR001330">
    <property type="entry name" value="Prenyltrans"/>
</dbReference>
<keyword evidence="10" id="KW-1185">Reference proteome</keyword>
<dbReference type="InterPro" id="IPR045089">
    <property type="entry name" value="PGGT1B-like"/>
</dbReference>
<accession>A0A8H8DBL4</accession>
<comment type="caution">
    <text evidence="9">The sequence shown here is derived from an EMBL/GenBank/DDBJ whole genome shotgun (WGS) entry which is preliminary data.</text>
</comment>
<dbReference type="GO" id="GO:0005953">
    <property type="term" value="C:CAAX-protein geranylgeranyltransferase complex"/>
    <property type="evidence" value="ECO:0007669"/>
    <property type="project" value="TreeGrafter"/>
</dbReference>
<keyword evidence="7" id="KW-0862">Zinc</keyword>
<organism evidence="9 10">
    <name type="scientific">Candida metapsilosis</name>
    <dbReference type="NCBI Taxonomy" id="273372"/>
    <lineage>
        <taxon>Eukaryota</taxon>
        <taxon>Fungi</taxon>
        <taxon>Dikarya</taxon>
        <taxon>Ascomycota</taxon>
        <taxon>Saccharomycotina</taxon>
        <taxon>Pichiomycetes</taxon>
        <taxon>Debaryomycetaceae</taxon>
        <taxon>Candida/Lodderomyces clade</taxon>
        <taxon>Candida</taxon>
    </lineage>
</organism>
<dbReference type="PANTHER" id="PTHR11774:SF4">
    <property type="entry name" value="GERANYLGERANYL TRANSFERASE TYPE-1 SUBUNIT BETA"/>
    <property type="match status" value="1"/>
</dbReference>
<keyword evidence="6" id="KW-0677">Repeat</keyword>
<evidence type="ECO:0000256" key="2">
    <source>
        <dbReference type="ARBA" id="ARBA00010497"/>
    </source>
</evidence>
<evidence type="ECO:0000256" key="3">
    <source>
        <dbReference type="ARBA" id="ARBA00022602"/>
    </source>
</evidence>
<gene>
    <name evidence="9" type="ORF">I9W82_002414</name>
</gene>
<dbReference type="InterPro" id="IPR008930">
    <property type="entry name" value="Terpenoid_cyclase/PrenylTrfase"/>
</dbReference>
<protein>
    <submittedName>
        <fullName evidence="9">CDC43</fullName>
    </submittedName>
</protein>
<dbReference type="EMBL" id="JAEOAQ010000002">
    <property type="protein sequence ID" value="KAG5420533.1"/>
    <property type="molecule type" value="Genomic_DNA"/>
</dbReference>
<evidence type="ECO:0000259" key="8">
    <source>
        <dbReference type="Pfam" id="PF00432"/>
    </source>
</evidence>
<evidence type="ECO:0000256" key="5">
    <source>
        <dbReference type="ARBA" id="ARBA00022723"/>
    </source>
</evidence>
<sequence length="362" mass="41493">MSLLHAKHEKFFQRCLIALPSAAASEDSNKLAIIFFCLQGLQLLNKLEFTKEERLFHEDYIWNSFYIDRETFSTFRSTPYFSQAGESYDYGNISACFFALASLVLLQSDLKRLDRSKVMRYLKKCQVSHGPDKGGFVPFDNEYEFGDPDLRQCYMALLVRQLLLCQGEVNDDIDLESLQEFILSRLNVNGGFCSRVLDEAHLGFTFCAIASLKLLGYPIERLNKTRNWLFRRQISYPDSLYSDINYKYFKKSDTGGFNGRENKLGDTCYSWWCIGSLYLMSSANLSHLNLHQAASFLLNCTQNNVIGGFSSTSESTPDPMHSCLALASLALWDHQKYNLDEIDPVFVMSKRLLALYRSKVNS</sequence>
<evidence type="ECO:0000256" key="6">
    <source>
        <dbReference type="ARBA" id="ARBA00022737"/>
    </source>
</evidence>
<evidence type="ECO:0000256" key="7">
    <source>
        <dbReference type="ARBA" id="ARBA00022833"/>
    </source>
</evidence>
<dbReference type="GO" id="GO:0004662">
    <property type="term" value="F:CAAX-protein geranylgeranyltransferase activity"/>
    <property type="evidence" value="ECO:0007669"/>
    <property type="project" value="TreeGrafter"/>
</dbReference>
<evidence type="ECO:0000313" key="10">
    <source>
        <dbReference type="Proteomes" id="UP000669133"/>
    </source>
</evidence>
<dbReference type="OrthoDB" id="24893at2759"/>
<evidence type="ECO:0000313" key="9">
    <source>
        <dbReference type="EMBL" id="KAG5420533.1"/>
    </source>
</evidence>
<dbReference type="RefSeq" id="XP_067549649.1">
    <property type="nucleotide sequence ID" value="XM_067691267.1"/>
</dbReference>
<reference evidence="9 10" key="1">
    <citation type="submission" date="2020-12" db="EMBL/GenBank/DDBJ databases">
        <title>Effect of drift, selection, and recombination on the evolution of hybrid genomes in Candida yeast pathogens.</title>
        <authorList>
            <person name="Mixao V."/>
            <person name="Ksiezopolska E."/>
            <person name="Saus E."/>
            <person name="Boekhout T."/>
            <person name="Gacser A."/>
            <person name="Gabaldon T."/>
        </authorList>
    </citation>
    <scope>NUCLEOTIDE SEQUENCE [LARGE SCALE GENOMIC DNA]</scope>
    <source>
        <strain evidence="9 10">BP57</strain>
    </source>
</reference>
<dbReference type="SUPFAM" id="SSF48239">
    <property type="entry name" value="Terpenoid cyclases/Protein prenyltransferases"/>
    <property type="match status" value="1"/>
</dbReference>
<dbReference type="Gene3D" id="1.50.10.20">
    <property type="match status" value="1"/>
</dbReference>
<dbReference type="GO" id="GO:0046872">
    <property type="term" value="F:metal ion binding"/>
    <property type="evidence" value="ECO:0007669"/>
    <property type="project" value="UniProtKB-KW"/>
</dbReference>
<dbReference type="AlphaFoldDB" id="A0A8H8DBL4"/>
<comment type="cofactor">
    <cofactor evidence="1">
        <name>Zn(2+)</name>
        <dbReference type="ChEBI" id="CHEBI:29105"/>
    </cofactor>
</comment>
<name>A0A8H8DBL4_9ASCO</name>
<comment type="similarity">
    <text evidence="2">Belongs to the protein prenyltransferase subunit beta family.</text>
</comment>